<dbReference type="InterPro" id="IPR023614">
    <property type="entry name" value="Porin_dom_sf"/>
</dbReference>
<dbReference type="STRING" id="1748243.Tel_03480"/>
<proteinExistence type="predicted"/>
<sequence>MVAIDMGVAKAVPAFARKYEANCALCHTNEPRLTPFGQQFKENGYQMPGSADGGTQAKHVYEGAQGSVVVDDISKIMAVRIRADIQRPTFKQETDEMKNDGVREQVDFEVPKIVNLFFAGTARENLSYFLEAEYNTQEEGSGVAFERAFLVFSNLGKPGVANVQVGTFDPSGLYAFPTHRQQLNPIGPKAETDSFPPTINQIPLLPLAFSSKMFGLTKGSAYGPSSSQLTDSNGDTVAITSAGDEGYAILPFEPLLYNAPNQTGIAIHGRPGGFGSGFLYQLGMAVNDKVNTDGTKENRYDTYVMGRYDFMVGAASSQVSAFYYNAPDAAISTLNMGGTIVYADQATDITRWGIGARAQWGDWDVYGTYIADSIDAPTWGGNMMAANSVWETDGAGFSAEADWRMNPNWMLGLRYDWMAPGGLEKLPMGSSEPLNVDASFLAPIVKYYPNPNIGLYARAHFNLESDKKTPIGGGVDEHPATNLENMLAFGVDMAF</sequence>
<organism evidence="1 2">
    <name type="scientific">Candidatus Tenderia electrophaga</name>
    <dbReference type="NCBI Taxonomy" id="1748243"/>
    <lineage>
        <taxon>Bacteria</taxon>
        <taxon>Pseudomonadati</taxon>
        <taxon>Pseudomonadota</taxon>
        <taxon>Gammaproteobacteria</taxon>
        <taxon>Candidatus Tenderiales</taxon>
        <taxon>Candidatus Tenderiaceae</taxon>
        <taxon>Candidatus Tenderia</taxon>
    </lineage>
</organism>
<evidence type="ECO:0000313" key="2">
    <source>
        <dbReference type="Proteomes" id="UP000055136"/>
    </source>
</evidence>
<gene>
    <name evidence="1" type="ORF">Tel_03480</name>
</gene>
<dbReference type="EMBL" id="CP013099">
    <property type="protein sequence ID" value="ALP52279.1"/>
    <property type="molecule type" value="Genomic_DNA"/>
</dbReference>
<evidence type="ECO:0000313" key="1">
    <source>
        <dbReference type="EMBL" id="ALP52279.1"/>
    </source>
</evidence>
<dbReference type="Gene3D" id="2.40.160.10">
    <property type="entry name" value="Porin"/>
    <property type="match status" value="1"/>
</dbReference>
<dbReference type="KEGG" id="tee:Tel_03480"/>
<protein>
    <submittedName>
        <fullName evidence="1">Uncharacterized protein</fullName>
    </submittedName>
</protein>
<reference evidence="1" key="1">
    <citation type="submission" date="2015-10" db="EMBL/GenBank/DDBJ databases">
        <title>Description of Candidatus Tenderia electrophaga gen. nov, sp. nov., an Uncultivated Electroautotroph from a Biocathode Enrichment.</title>
        <authorList>
            <person name="Eddie B.J."/>
            <person name="Malanoski A.P."/>
            <person name="Wang Z."/>
            <person name="Hall R.J."/>
            <person name="Oh S.D."/>
            <person name="Heiner C."/>
            <person name="Lin B."/>
            <person name="Strycharz-Glaven S.M."/>
        </authorList>
    </citation>
    <scope>NUCLEOTIDE SEQUENCE [LARGE SCALE GENOMIC DNA]</scope>
    <source>
        <strain evidence="1">NRL1</strain>
    </source>
</reference>
<dbReference type="Proteomes" id="UP000055136">
    <property type="component" value="Chromosome"/>
</dbReference>
<accession>A0A0S2TAW6</accession>
<dbReference type="AlphaFoldDB" id="A0A0S2TAW6"/>
<keyword evidence="2" id="KW-1185">Reference proteome</keyword>
<dbReference type="SUPFAM" id="SSF56935">
    <property type="entry name" value="Porins"/>
    <property type="match status" value="1"/>
</dbReference>
<name>A0A0S2TAW6_9GAMM</name>